<dbReference type="Gene3D" id="6.10.110.10">
    <property type="match status" value="1"/>
</dbReference>
<dbReference type="OrthoDB" id="2373883at2759"/>
<keyword evidence="3 6" id="KW-0812">Transmembrane</keyword>
<dbReference type="PANTHER" id="PTHR16932">
    <property type="entry name" value="INTERFERON ALPHA-INDUCIBLE PROTEIN 27"/>
    <property type="match status" value="1"/>
</dbReference>
<dbReference type="VEuPathDB" id="FungiDB:FUN_021559"/>
<dbReference type="VEuPathDB" id="FungiDB:RhiirA1_411109"/>
<accession>A0A2I1G5K9</accession>
<comment type="subcellular location">
    <subcellularLocation>
        <location evidence="1">Membrane</location>
        <topology evidence="1">Multi-pass membrane protein</topology>
    </subcellularLocation>
</comment>
<evidence type="ECO:0000313" key="9">
    <source>
        <dbReference type="Proteomes" id="UP000234323"/>
    </source>
</evidence>
<evidence type="ECO:0000313" key="8">
    <source>
        <dbReference type="EMBL" id="PKY41876.1"/>
    </source>
</evidence>
<reference evidence="7" key="2">
    <citation type="submission" date="2020-05" db="EMBL/GenBank/DDBJ databases">
        <authorList>
            <person name="Rincon C."/>
            <person name="Sanders R I."/>
            <person name="Robbins C."/>
            <person name="Chaturvedi A."/>
        </authorList>
    </citation>
    <scope>NUCLEOTIDE SEQUENCE</scope>
    <source>
        <strain evidence="7">CHB12</strain>
    </source>
</reference>
<dbReference type="InterPro" id="IPR038213">
    <property type="entry name" value="IFI6/IFI27-like_sf"/>
</dbReference>
<reference evidence="8 9" key="1">
    <citation type="submission" date="2015-10" db="EMBL/GenBank/DDBJ databases">
        <title>Genome analyses suggest a sexual origin of heterokaryosis in a supposedly ancient asexual fungus.</title>
        <authorList>
            <person name="Ropars J."/>
            <person name="Sedzielewska K."/>
            <person name="Noel J."/>
            <person name="Charron P."/>
            <person name="Farinelli L."/>
            <person name="Marton T."/>
            <person name="Kruger M."/>
            <person name="Pelin A."/>
            <person name="Brachmann A."/>
            <person name="Corradi N."/>
        </authorList>
    </citation>
    <scope>NUCLEOTIDE SEQUENCE [LARGE SCALE GENOMIC DNA]</scope>
    <source>
        <strain evidence="8 9">A4</strain>
    </source>
</reference>
<evidence type="ECO:0000256" key="5">
    <source>
        <dbReference type="ARBA" id="ARBA00023136"/>
    </source>
</evidence>
<feature type="transmembrane region" description="Helical" evidence="6">
    <location>
        <begin position="97"/>
        <end position="125"/>
    </location>
</feature>
<dbReference type="AlphaFoldDB" id="A0A2I1G5K9"/>
<comment type="similarity">
    <text evidence="2">Belongs to the IFI6/IFI27 family.</text>
</comment>
<gene>
    <name evidence="7" type="ORF">CHRIB12_LOCUS20188</name>
    <name evidence="8" type="ORF">RhiirA4_396607</name>
</gene>
<dbReference type="VEuPathDB" id="FungiDB:RhiirFUN_003385"/>
<name>A0A2I1G5K9_9GLOM</name>
<dbReference type="GO" id="GO:0016020">
    <property type="term" value="C:membrane"/>
    <property type="evidence" value="ECO:0007669"/>
    <property type="project" value="UniProtKB-SubCell"/>
</dbReference>
<proteinExistence type="inferred from homology"/>
<evidence type="ECO:0000256" key="3">
    <source>
        <dbReference type="ARBA" id="ARBA00022692"/>
    </source>
</evidence>
<keyword evidence="4 6" id="KW-1133">Transmembrane helix</keyword>
<keyword evidence="5 6" id="KW-0472">Membrane</keyword>
<dbReference type="Proteomes" id="UP000234323">
    <property type="component" value="Unassembled WGS sequence"/>
</dbReference>
<evidence type="ECO:0000256" key="1">
    <source>
        <dbReference type="ARBA" id="ARBA00004141"/>
    </source>
</evidence>
<evidence type="ECO:0000256" key="2">
    <source>
        <dbReference type="ARBA" id="ARBA00007262"/>
    </source>
</evidence>
<evidence type="ECO:0000313" key="7">
    <source>
        <dbReference type="EMBL" id="CAB5387514.1"/>
    </source>
</evidence>
<dbReference type="Pfam" id="PF06140">
    <property type="entry name" value="Ifi-6-16"/>
    <property type="match status" value="1"/>
</dbReference>
<keyword evidence="9" id="KW-1185">Reference proteome</keyword>
<dbReference type="EMBL" id="LLXI01000171">
    <property type="protein sequence ID" value="PKY41876.1"/>
    <property type="molecule type" value="Genomic_DNA"/>
</dbReference>
<dbReference type="Proteomes" id="UP000684084">
    <property type="component" value="Unassembled WGS sequence"/>
</dbReference>
<protein>
    <submittedName>
        <fullName evidence="8">Uncharacterized protein</fullName>
    </submittedName>
</protein>
<dbReference type="PANTHER" id="PTHR16932:SF18">
    <property type="entry name" value="INTERFERON, ALPHA-INDUCIBLE PROTEIN 27-LIKE 2"/>
    <property type="match status" value="1"/>
</dbReference>
<sequence length="405" mass="45510">MPKLISDEKLFAIVLYSAFVSNNHLTSVRDVWKSPWITGTSGALAIGLVGAIVAPFILTAIIRGLGFGLGGIAAHSFGSWFMSLYRGTIARGSVVSILQSIGAVGLGALSIFLSSGFGAAIGILIGAIGGFKLAEYLTEINLIKTEEQLLESFVQIEENNNIIIFKIKPALLYNEEALKCFFETFKSSSSFVNSKLFRIDFIENDLKLKSEEERIHTVHNLLVDNYEKFRIECIYNDGYLVGYNVNLSDYKPSDPKINTLVEIWNVMNGNVVIEFIDKIRDQVNDQIRNVDVNKFRDQVNDQINKADINGFRDHVNNQINQISDQVSKVDINKIRDQVNDHINNIDINKLGSQIGDQVNNQINQIKQVDINKFRDQVNDHVKNINVNEVGNQISNHVNGIFRKWF</sequence>
<evidence type="ECO:0000256" key="4">
    <source>
        <dbReference type="ARBA" id="ARBA00022989"/>
    </source>
</evidence>
<evidence type="ECO:0000256" key="6">
    <source>
        <dbReference type="SAM" id="Phobius"/>
    </source>
</evidence>
<feature type="transmembrane region" description="Helical" evidence="6">
    <location>
        <begin position="65"/>
        <end position="85"/>
    </location>
</feature>
<dbReference type="InterPro" id="IPR009311">
    <property type="entry name" value="IFI6/IFI27-like"/>
</dbReference>
<feature type="transmembrane region" description="Helical" evidence="6">
    <location>
        <begin position="36"/>
        <end position="58"/>
    </location>
</feature>
<comment type="caution">
    <text evidence="8">The sequence shown here is derived from an EMBL/GenBank/DDBJ whole genome shotgun (WGS) entry which is preliminary data.</text>
</comment>
<organism evidence="8 9">
    <name type="scientific">Rhizophagus irregularis</name>
    <dbReference type="NCBI Taxonomy" id="588596"/>
    <lineage>
        <taxon>Eukaryota</taxon>
        <taxon>Fungi</taxon>
        <taxon>Fungi incertae sedis</taxon>
        <taxon>Mucoromycota</taxon>
        <taxon>Glomeromycotina</taxon>
        <taxon>Glomeromycetes</taxon>
        <taxon>Glomerales</taxon>
        <taxon>Glomeraceae</taxon>
        <taxon>Rhizophagus</taxon>
    </lineage>
</organism>
<dbReference type="EMBL" id="CAGKOT010000058">
    <property type="protein sequence ID" value="CAB5387514.1"/>
    <property type="molecule type" value="Genomic_DNA"/>
</dbReference>